<keyword evidence="1" id="KW-0472">Membrane</keyword>
<organism evidence="2 3">
    <name type="scientific">Sclerotinia nivalis</name>
    <dbReference type="NCBI Taxonomy" id="352851"/>
    <lineage>
        <taxon>Eukaryota</taxon>
        <taxon>Fungi</taxon>
        <taxon>Dikarya</taxon>
        <taxon>Ascomycota</taxon>
        <taxon>Pezizomycotina</taxon>
        <taxon>Leotiomycetes</taxon>
        <taxon>Helotiales</taxon>
        <taxon>Sclerotiniaceae</taxon>
        <taxon>Sclerotinia</taxon>
    </lineage>
</organism>
<protein>
    <submittedName>
        <fullName evidence="2">Uncharacterized protein</fullName>
    </submittedName>
</protein>
<dbReference type="OrthoDB" id="2391627at2759"/>
<dbReference type="EMBL" id="JAPEIS010000011">
    <property type="protein sequence ID" value="KAJ8062067.1"/>
    <property type="molecule type" value="Genomic_DNA"/>
</dbReference>
<gene>
    <name evidence="2" type="ORF">OCU04_009846</name>
</gene>
<dbReference type="GO" id="GO:0005739">
    <property type="term" value="C:mitochondrion"/>
    <property type="evidence" value="ECO:0007669"/>
    <property type="project" value="GOC"/>
</dbReference>
<dbReference type="Proteomes" id="UP001152300">
    <property type="component" value="Unassembled WGS sequence"/>
</dbReference>
<comment type="caution">
    <text evidence="2">The sequence shown here is derived from an EMBL/GenBank/DDBJ whole genome shotgun (WGS) entry which is preliminary data.</text>
</comment>
<dbReference type="GO" id="GO:0006122">
    <property type="term" value="P:mitochondrial electron transport, ubiquinol to cytochrome c"/>
    <property type="evidence" value="ECO:0007669"/>
    <property type="project" value="InterPro"/>
</dbReference>
<accession>A0A9X0AFX0</accession>
<sequence length="90" mass="10570">MAYSGLTLAGFGASAGFFALFFFSDIPKVRNDIMVVSWHISYLTVLLLMVKQKIPIIGDRWRREVPASDNVRLFFFMLHHWNRYRTSRLE</sequence>
<feature type="transmembrane region" description="Helical" evidence="1">
    <location>
        <begin position="33"/>
        <end position="50"/>
    </location>
</feature>
<evidence type="ECO:0000256" key="1">
    <source>
        <dbReference type="SAM" id="Phobius"/>
    </source>
</evidence>
<keyword evidence="3" id="KW-1185">Reference proteome</keyword>
<keyword evidence="1" id="KW-1133">Transmembrane helix</keyword>
<evidence type="ECO:0000313" key="2">
    <source>
        <dbReference type="EMBL" id="KAJ8062067.1"/>
    </source>
</evidence>
<dbReference type="Pfam" id="PF09796">
    <property type="entry name" value="QCR10"/>
    <property type="match status" value="1"/>
</dbReference>
<dbReference type="InterPro" id="IPR019182">
    <property type="entry name" value="Cytochrome_b-c1_su10_fun"/>
</dbReference>
<proteinExistence type="predicted"/>
<feature type="transmembrane region" description="Helical" evidence="1">
    <location>
        <begin position="6"/>
        <end position="26"/>
    </location>
</feature>
<keyword evidence="1" id="KW-0812">Transmembrane</keyword>
<dbReference type="PANTHER" id="PTHR28254">
    <property type="entry name" value="CYTOCHROME B-C1 COMPLEX SUBUNIT 10"/>
    <property type="match status" value="1"/>
</dbReference>
<evidence type="ECO:0000313" key="3">
    <source>
        <dbReference type="Proteomes" id="UP001152300"/>
    </source>
</evidence>
<reference evidence="2" key="1">
    <citation type="submission" date="2022-11" db="EMBL/GenBank/DDBJ databases">
        <title>Genome Resource of Sclerotinia nivalis Strain SnTB1, a Plant Pathogen Isolated from American Ginseng.</title>
        <authorList>
            <person name="Fan S."/>
        </authorList>
    </citation>
    <scope>NUCLEOTIDE SEQUENCE</scope>
    <source>
        <strain evidence="2">SnTB1</strain>
    </source>
</reference>
<dbReference type="AlphaFoldDB" id="A0A9X0AFX0"/>
<dbReference type="PANTHER" id="PTHR28254:SF1">
    <property type="entry name" value="CYTOCHROME B-C1 COMPLEX SUBUNIT 10, MITOCHONDRIAL"/>
    <property type="match status" value="1"/>
</dbReference>
<name>A0A9X0AFX0_9HELO</name>